<name>A0A3N4HLC2_ASCIM</name>
<keyword evidence="4" id="KW-1185">Reference proteome</keyword>
<evidence type="ECO:0000256" key="1">
    <source>
        <dbReference type="SAM" id="Coils"/>
    </source>
</evidence>
<evidence type="ECO:0000313" key="4">
    <source>
        <dbReference type="Proteomes" id="UP000275078"/>
    </source>
</evidence>
<sequence>MPKRNRKAKAKKVPTTTTTTSLETLHASSKTTAVPVSAFESKIQRIEAKRQILRSRFRFYDERLTSTLKSFFEFTKKHYFMMYQSFEPTPLPFTDLSSLPCTPDAISFLQRELKYYEEQLADKRCRLKRLEAAILKLETKVVSFALWQMAYFELAAGSSRLEKLWQPTDSNDTIALVVDMVERYPEEWAPGARLARTEGTPRGGSL</sequence>
<dbReference type="Proteomes" id="UP000275078">
    <property type="component" value="Unassembled WGS sequence"/>
</dbReference>
<protein>
    <submittedName>
        <fullName evidence="3">Uncharacterized protein</fullName>
    </submittedName>
</protein>
<gene>
    <name evidence="3" type="ORF">BJ508DRAFT_313556</name>
</gene>
<dbReference type="AlphaFoldDB" id="A0A3N4HLC2"/>
<feature type="region of interest" description="Disordered" evidence="2">
    <location>
        <begin position="1"/>
        <end position="20"/>
    </location>
</feature>
<feature type="compositionally biased region" description="Basic residues" evidence="2">
    <location>
        <begin position="1"/>
        <end position="12"/>
    </location>
</feature>
<accession>A0A3N4HLC2</accession>
<dbReference type="EMBL" id="ML119813">
    <property type="protein sequence ID" value="RPA73686.1"/>
    <property type="molecule type" value="Genomic_DNA"/>
</dbReference>
<evidence type="ECO:0000256" key="2">
    <source>
        <dbReference type="SAM" id="MobiDB-lite"/>
    </source>
</evidence>
<feature type="coiled-coil region" evidence="1">
    <location>
        <begin position="106"/>
        <end position="140"/>
    </location>
</feature>
<evidence type="ECO:0000313" key="3">
    <source>
        <dbReference type="EMBL" id="RPA73686.1"/>
    </source>
</evidence>
<reference evidence="3 4" key="1">
    <citation type="journal article" date="2018" name="Nat. Ecol. Evol.">
        <title>Pezizomycetes genomes reveal the molecular basis of ectomycorrhizal truffle lifestyle.</title>
        <authorList>
            <person name="Murat C."/>
            <person name="Payen T."/>
            <person name="Noel B."/>
            <person name="Kuo A."/>
            <person name="Morin E."/>
            <person name="Chen J."/>
            <person name="Kohler A."/>
            <person name="Krizsan K."/>
            <person name="Balestrini R."/>
            <person name="Da Silva C."/>
            <person name="Montanini B."/>
            <person name="Hainaut M."/>
            <person name="Levati E."/>
            <person name="Barry K.W."/>
            <person name="Belfiori B."/>
            <person name="Cichocki N."/>
            <person name="Clum A."/>
            <person name="Dockter R.B."/>
            <person name="Fauchery L."/>
            <person name="Guy J."/>
            <person name="Iotti M."/>
            <person name="Le Tacon F."/>
            <person name="Lindquist E.A."/>
            <person name="Lipzen A."/>
            <person name="Malagnac F."/>
            <person name="Mello A."/>
            <person name="Molinier V."/>
            <person name="Miyauchi S."/>
            <person name="Poulain J."/>
            <person name="Riccioni C."/>
            <person name="Rubini A."/>
            <person name="Sitrit Y."/>
            <person name="Splivallo R."/>
            <person name="Traeger S."/>
            <person name="Wang M."/>
            <person name="Zifcakova L."/>
            <person name="Wipf D."/>
            <person name="Zambonelli A."/>
            <person name="Paolocci F."/>
            <person name="Nowrousian M."/>
            <person name="Ottonello S."/>
            <person name="Baldrian P."/>
            <person name="Spatafora J.W."/>
            <person name="Henrissat B."/>
            <person name="Nagy L.G."/>
            <person name="Aury J.M."/>
            <person name="Wincker P."/>
            <person name="Grigoriev I.V."/>
            <person name="Bonfante P."/>
            <person name="Martin F.M."/>
        </authorList>
    </citation>
    <scope>NUCLEOTIDE SEQUENCE [LARGE SCALE GENOMIC DNA]</scope>
    <source>
        <strain evidence="3 4">RN42</strain>
    </source>
</reference>
<organism evidence="3 4">
    <name type="scientific">Ascobolus immersus RN42</name>
    <dbReference type="NCBI Taxonomy" id="1160509"/>
    <lineage>
        <taxon>Eukaryota</taxon>
        <taxon>Fungi</taxon>
        <taxon>Dikarya</taxon>
        <taxon>Ascomycota</taxon>
        <taxon>Pezizomycotina</taxon>
        <taxon>Pezizomycetes</taxon>
        <taxon>Pezizales</taxon>
        <taxon>Ascobolaceae</taxon>
        <taxon>Ascobolus</taxon>
    </lineage>
</organism>
<proteinExistence type="predicted"/>
<keyword evidence="1" id="KW-0175">Coiled coil</keyword>